<dbReference type="PANTHER" id="PTHR11236">
    <property type="entry name" value="AMINOBENZOATE/ANTHRANILATE SYNTHASE"/>
    <property type="match status" value="1"/>
</dbReference>
<dbReference type="PRINTS" id="PR00095">
    <property type="entry name" value="ANTSNTHASEI"/>
</dbReference>
<dbReference type="Pfam" id="PF00425">
    <property type="entry name" value="Chorismate_bind"/>
    <property type="match status" value="1"/>
</dbReference>
<dbReference type="Proteomes" id="UP000217257">
    <property type="component" value="Chromosome"/>
</dbReference>
<dbReference type="EMBL" id="CP022098">
    <property type="protein sequence ID" value="ATB36353.1"/>
    <property type="molecule type" value="Genomic_DNA"/>
</dbReference>
<evidence type="ECO:0000259" key="1">
    <source>
        <dbReference type="Pfam" id="PF00425"/>
    </source>
</evidence>
<proteinExistence type="predicted"/>
<dbReference type="Gene3D" id="3.60.120.10">
    <property type="entry name" value="Anthranilate synthase"/>
    <property type="match status" value="1"/>
</dbReference>
<reference evidence="3 4" key="1">
    <citation type="submission" date="2017-06" db="EMBL/GenBank/DDBJ databases">
        <title>Sequencing and comparative analysis of myxobacterial genomes.</title>
        <authorList>
            <person name="Rupp O."/>
            <person name="Goesmann A."/>
            <person name="Sogaard-Andersen L."/>
        </authorList>
    </citation>
    <scope>NUCLEOTIDE SEQUENCE [LARGE SCALE GENOMIC DNA]</scope>
    <source>
        <strain evidence="3 4">DSM 52655</strain>
    </source>
</reference>
<gene>
    <name evidence="3" type="ORF">CYFUS_001767</name>
</gene>
<dbReference type="RefSeq" id="WP_095984836.1">
    <property type="nucleotide sequence ID" value="NZ_CP022098.1"/>
</dbReference>
<dbReference type="AlphaFoldDB" id="A0A250IYH8"/>
<evidence type="ECO:0000313" key="3">
    <source>
        <dbReference type="EMBL" id="ATB36353.1"/>
    </source>
</evidence>
<evidence type="ECO:0000313" key="4">
    <source>
        <dbReference type="Proteomes" id="UP000217257"/>
    </source>
</evidence>
<dbReference type="PANTHER" id="PTHR11236:SF9">
    <property type="entry name" value="ANTHRANILATE SYNTHASE COMPONENT 1"/>
    <property type="match status" value="1"/>
</dbReference>
<dbReference type="GO" id="GO:0000162">
    <property type="term" value="P:L-tryptophan biosynthetic process"/>
    <property type="evidence" value="ECO:0007669"/>
    <property type="project" value="TreeGrafter"/>
</dbReference>
<dbReference type="Pfam" id="PF04715">
    <property type="entry name" value="Anth_synt_I_N"/>
    <property type="match status" value="1"/>
</dbReference>
<feature type="domain" description="Anthranilate synthase component I N-terminal" evidence="2">
    <location>
        <begin position="41"/>
        <end position="168"/>
    </location>
</feature>
<dbReference type="InterPro" id="IPR005801">
    <property type="entry name" value="ADC_synthase"/>
</dbReference>
<dbReference type="InterPro" id="IPR019999">
    <property type="entry name" value="Anth_synth_I-like"/>
</dbReference>
<sequence length="491" mass="54178">MSVVPIPPPSPLDRERFEALVVEGYNQVPLVRSVELHGARPVDVLRALPPGHRFLLESTRVSSEGRYSFVGAKPFLSFRAQGTRCEVNGEPQPGEPLATLSGLLGRWRGVRLPGMPLFCGGAVGFFAYEAAHHFESLPRRPNDELGLPDIALDFVDTFVAVDHLEDRALVVATGRDYEDCLRRLDALERVVRAVVSAGPPAPAWRLADGQTPDVPWCSNFTQEGYQRAVERVQEYIRAGDTYQVNLSQRLEVEPRLPALELYEALASISPVHFASYLEVDGFEVVSASPERLVRVEDGRAITRPIAGTRRKGTPEENARFAHELRTSEKERAEHAMLVDLERNDLGRVCAYGSVQVTKLMEIIEYAHVLHIESEVVGRLAPGVEPLDVVAAVFPGGTITGVPKIRTMQIITELEPHARGLYTGSLGYVSFTGELDLNIVIRTMVLKGGRAWVQVGAGIVHDSEPRREYQETLHKARSLLLALSARPVEDAA</sequence>
<organism evidence="3 4">
    <name type="scientific">Cystobacter fuscus</name>
    <dbReference type="NCBI Taxonomy" id="43"/>
    <lineage>
        <taxon>Bacteria</taxon>
        <taxon>Pseudomonadati</taxon>
        <taxon>Myxococcota</taxon>
        <taxon>Myxococcia</taxon>
        <taxon>Myxococcales</taxon>
        <taxon>Cystobacterineae</taxon>
        <taxon>Archangiaceae</taxon>
        <taxon>Cystobacter</taxon>
    </lineage>
</organism>
<evidence type="ECO:0000259" key="2">
    <source>
        <dbReference type="Pfam" id="PF04715"/>
    </source>
</evidence>
<dbReference type="KEGG" id="cfus:CYFUS_001767"/>
<dbReference type="SUPFAM" id="SSF56322">
    <property type="entry name" value="ADC synthase"/>
    <property type="match status" value="1"/>
</dbReference>
<dbReference type="InterPro" id="IPR006805">
    <property type="entry name" value="Anth_synth_I_N"/>
</dbReference>
<name>A0A250IYH8_9BACT</name>
<accession>A0A250IYH8</accession>
<dbReference type="InterPro" id="IPR015890">
    <property type="entry name" value="Chorismate_C"/>
</dbReference>
<feature type="domain" description="Chorismate-utilising enzyme C-terminal" evidence="1">
    <location>
        <begin position="222"/>
        <end position="474"/>
    </location>
</feature>
<protein>
    <submittedName>
        <fullName evidence="3">Para-aminobenzoate synthase aminase component</fullName>
    </submittedName>
</protein>